<dbReference type="PANTHER" id="PTHR10434:SF9">
    <property type="entry name" value="PHOSPHOLIPID_GLYCEROL ACYLTRANSFERASE DOMAIN-CONTAINING PROTEIN"/>
    <property type="match status" value="1"/>
</dbReference>
<dbReference type="SMART" id="SM00563">
    <property type="entry name" value="PlsC"/>
    <property type="match status" value="1"/>
</dbReference>
<proteinExistence type="predicted"/>
<sequence>MIGSFKDVKKCVVIAVPHTSWHDFYMGLLIRKVDNVDIGFMAKKELFKWPFGWYFKKVGGIPLDRTSGQNKVEAIAKEFEKRNILRLTLAPEGTRKKVATWKTGFYYIAKKAQVPIVMITFDFGKKQNIISKPFYPTDNAEKDLTFMYSFFKGVQGKIPAYSFDPEI</sequence>
<reference evidence="6" key="1">
    <citation type="journal article" date="2019" name="Int. J. Syst. Evol. Microbiol.">
        <title>The Global Catalogue of Microorganisms (GCM) 10K type strain sequencing project: providing services to taxonomists for standard genome sequencing and annotation.</title>
        <authorList>
            <consortium name="The Broad Institute Genomics Platform"/>
            <consortium name="The Broad Institute Genome Sequencing Center for Infectious Disease"/>
            <person name="Wu L."/>
            <person name="Ma J."/>
        </authorList>
    </citation>
    <scope>NUCLEOTIDE SEQUENCE [LARGE SCALE GENOMIC DNA]</scope>
    <source>
        <strain evidence="6">JCM 17106</strain>
    </source>
</reference>
<organism evidence="5 6">
    <name type="scientific">Aquimarina addita</name>
    <dbReference type="NCBI Taxonomy" id="870485"/>
    <lineage>
        <taxon>Bacteria</taxon>
        <taxon>Pseudomonadati</taxon>
        <taxon>Bacteroidota</taxon>
        <taxon>Flavobacteriia</taxon>
        <taxon>Flavobacteriales</taxon>
        <taxon>Flavobacteriaceae</taxon>
        <taxon>Aquimarina</taxon>
    </lineage>
</organism>
<gene>
    <name evidence="5" type="ORF">GCM10022393_18580</name>
</gene>
<keyword evidence="3 5" id="KW-0012">Acyltransferase</keyword>
<dbReference type="EMBL" id="BAABCW010000006">
    <property type="protein sequence ID" value="GAA3508189.1"/>
    <property type="molecule type" value="Genomic_DNA"/>
</dbReference>
<dbReference type="InterPro" id="IPR002123">
    <property type="entry name" value="Plipid/glycerol_acylTrfase"/>
</dbReference>
<protein>
    <submittedName>
        <fullName evidence="5">1-acyl-sn-glycerol-3-phosphate acyltransferase</fullName>
    </submittedName>
</protein>
<feature type="domain" description="Phospholipid/glycerol acyltransferase" evidence="4">
    <location>
        <begin position="12"/>
        <end position="124"/>
    </location>
</feature>
<comment type="pathway">
    <text evidence="1">Lipid metabolism.</text>
</comment>
<accession>A0ABP6UI31</accession>
<evidence type="ECO:0000256" key="3">
    <source>
        <dbReference type="ARBA" id="ARBA00023315"/>
    </source>
</evidence>
<dbReference type="SUPFAM" id="SSF69593">
    <property type="entry name" value="Glycerol-3-phosphate (1)-acyltransferase"/>
    <property type="match status" value="1"/>
</dbReference>
<dbReference type="PANTHER" id="PTHR10434">
    <property type="entry name" value="1-ACYL-SN-GLYCEROL-3-PHOSPHATE ACYLTRANSFERASE"/>
    <property type="match status" value="1"/>
</dbReference>
<dbReference type="Proteomes" id="UP001500459">
    <property type="component" value="Unassembled WGS sequence"/>
</dbReference>
<keyword evidence="6" id="KW-1185">Reference proteome</keyword>
<dbReference type="Pfam" id="PF01553">
    <property type="entry name" value="Acyltransferase"/>
    <property type="match status" value="1"/>
</dbReference>
<evidence type="ECO:0000256" key="1">
    <source>
        <dbReference type="ARBA" id="ARBA00005189"/>
    </source>
</evidence>
<dbReference type="GO" id="GO:0016746">
    <property type="term" value="F:acyltransferase activity"/>
    <property type="evidence" value="ECO:0007669"/>
    <property type="project" value="UniProtKB-KW"/>
</dbReference>
<evidence type="ECO:0000259" key="4">
    <source>
        <dbReference type="SMART" id="SM00563"/>
    </source>
</evidence>
<comment type="caution">
    <text evidence="5">The sequence shown here is derived from an EMBL/GenBank/DDBJ whole genome shotgun (WGS) entry which is preliminary data.</text>
</comment>
<name>A0ABP6UI31_9FLAO</name>
<evidence type="ECO:0000313" key="6">
    <source>
        <dbReference type="Proteomes" id="UP001500459"/>
    </source>
</evidence>
<evidence type="ECO:0000256" key="2">
    <source>
        <dbReference type="ARBA" id="ARBA00022679"/>
    </source>
</evidence>
<evidence type="ECO:0000313" key="5">
    <source>
        <dbReference type="EMBL" id="GAA3508189.1"/>
    </source>
</evidence>
<keyword evidence="2" id="KW-0808">Transferase</keyword>